<protein>
    <submittedName>
        <fullName evidence="3">Serine hydrolase</fullName>
    </submittedName>
</protein>
<dbReference type="PROSITE" id="PS51318">
    <property type="entry name" value="TAT"/>
    <property type="match status" value="1"/>
</dbReference>
<evidence type="ECO:0000259" key="1">
    <source>
        <dbReference type="Pfam" id="PF00144"/>
    </source>
</evidence>
<dbReference type="Proteomes" id="UP000606490">
    <property type="component" value="Unassembled WGS sequence"/>
</dbReference>
<dbReference type="GO" id="GO:0016787">
    <property type="term" value="F:hydrolase activity"/>
    <property type="evidence" value="ECO:0007669"/>
    <property type="project" value="UniProtKB-KW"/>
</dbReference>
<keyword evidence="4" id="KW-1185">Reference proteome</keyword>
<evidence type="ECO:0000259" key="2">
    <source>
        <dbReference type="Pfam" id="PF11954"/>
    </source>
</evidence>
<dbReference type="InterPro" id="IPR050491">
    <property type="entry name" value="AmpC-like"/>
</dbReference>
<keyword evidence="3" id="KW-0378">Hydrolase</keyword>
<dbReference type="RefSeq" id="WP_202827168.1">
    <property type="nucleotide sequence ID" value="NZ_JAEUXJ010000008.1"/>
</dbReference>
<proteinExistence type="predicted"/>
<dbReference type="Pfam" id="PF00144">
    <property type="entry name" value="Beta-lactamase"/>
    <property type="match status" value="1"/>
</dbReference>
<feature type="domain" description="Beta-lactamase-related" evidence="1">
    <location>
        <begin position="49"/>
        <end position="383"/>
    </location>
</feature>
<dbReference type="Gene3D" id="2.40.128.600">
    <property type="match status" value="1"/>
</dbReference>
<sequence length="529" mass="56541">MGLTRRTALQGTAAVGLLGPGSTVPAQALTTARLPVITRESVVRSLPELDRLVAGMLRRTGIPGLSLAVVHEDDVVHLAGFGLQQADRPEPVDADTVFQLASLSKPIAATVVAALAGDGLVAWDDPILRHDPGLALHEAWVTRQVTLRDMFAHRSGLPEHAGDALEDIGYDRAEILRRLRHIRPASGFRSHYAYTNFGLTAAAVAAARAAGKSWEDVSAERLYRPLNMANTSSRFADFQASANRAVGHMRQGTGGAWAARHVRDPDAQSPAGGVSSSARDLARWLRLQLGRGTLDGREVVRATALDETHRPHMISTPPRDPALDRPVFYGLGWGIDYDDRGRVRWSHSGAFNLGAATCVNILPAERLGIVVLTNAQPIGVPEALCRSFLDLAVNGQIERDWLALFGPLLAQAMAPDYGMTVDYARPPAQPSPALPAVAYAGAYESAVFGGIEVAGADVAGLVLKLGPKRQAFALRHFDRDVFSYQPIGENAFGPSAVVFAIGADRKAASVTIENLDTTGQGRFDRARPG</sequence>
<dbReference type="PANTHER" id="PTHR46825:SF15">
    <property type="entry name" value="BETA-LACTAMASE-RELATED DOMAIN-CONTAINING PROTEIN"/>
    <property type="match status" value="1"/>
</dbReference>
<feature type="domain" description="Peptidase S12 Pab87-related C-terminal" evidence="2">
    <location>
        <begin position="426"/>
        <end position="515"/>
    </location>
</feature>
<comment type="caution">
    <text evidence="3">The sequence shown here is derived from an EMBL/GenBank/DDBJ whole genome shotgun (WGS) entry which is preliminary data.</text>
</comment>
<evidence type="ECO:0000313" key="4">
    <source>
        <dbReference type="Proteomes" id="UP000606490"/>
    </source>
</evidence>
<dbReference type="InterPro" id="IPR001466">
    <property type="entry name" value="Beta-lactam-related"/>
</dbReference>
<name>A0ABS1V8F3_9PROT</name>
<reference evidence="3 4" key="1">
    <citation type="submission" date="2021-01" db="EMBL/GenBank/DDBJ databases">
        <title>Belnapia mucosa sp. nov. and Belnapia arida sp. nov., isolated from the Tabernas Desert (Almeria, Spain).</title>
        <authorList>
            <person name="Molina-Menor E."/>
            <person name="Vidal-Verdu A."/>
            <person name="Calonge A."/>
            <person name="Satari L."/>
            <person name="Pereto Magraner J."/>
            <person name="Porcar Miralles M."/>
        </authorList>
    </citation>
    <scope>NUCLEOTIDE SEQUENCE [LARGE SCALE GENOMIC DNA]</scope>
    <source>
        <strain evidence="3 4">T6</strain>
    </source>
</reference>
<dbReference type="Gene3D" id="3.40.710.10">
    <property type="entry name" value="DD-peptidase/beta-lactamase superfamily"/>
    <property type="match status" value="1"/>
</dbReference>
<dbReference type="PANTHER" id="PTHR46825">
    <property type="entry name" value="D-ALANYL-D-ALANINE-CARBOXYPEPTIDASE/ENDOPEPTIDASE AMPH"/>
    <property type="match status" value="1"/>
</dbReference>
<dbReference type="SUPFAM" id="SSF56601">
    <property type="entry name" value="beta-lactamase/transpeptidase-like"/>
    <property type="match status" value="1"/>
</dbReference>
<dbReference type="InterPro" id="IPR021860">
    <property type="entry name" value="Peptidase_S12_Pab87-rel_C"/>
</dbReference>
<accession>A0ABS1V8F3</accession>
<dbReference type="InterPro" id="IPR006311">
    <property type="entry name" value="TAT_signal"/>
</dbReference>
<evidence type="ECO:0000313" key="3">
    <source>
        <dbReference type="EMBL" id="MBL6457431.1"/>
    </source>
</evidence>
<gene>
    <name evidence="3" type="ORF">JMJ55_19030</name>
</gene>
<dbReference type="EMBL" id="JAEUXJ010000008">
    <property type="protein sequence ID" value="MBL6457431.1"/>
    <property type="molecule type" value="Genomic_DNA"/>
</dbReference>
<organism evidence="3 4">
    <name type="scientific">Belnapia mucosa</name>
    <dbReference type="NCBI Taxonomy" id="2804532"/>
    <lineage>
        <taxon>Bacteria</taxon>
        <taxon>Pseudomonadati</taxon>
        <taxon>Pseudomonadota</taxon>
        <taxon>Alphaproteobacteria</taxon>
        <taxon>Acetobacterales</taxon>
        <taxon>Roseomonadaceae</taxon>
        <taxon>Belnapia</taxon>
    </lineage>
</organism>
<dbReference type="InterPro" id="IPR012338">
    <property type="entry name" value="Beta-lactam/transpept-like"/>
</dbReference>
<dbReference type="Pfam" id="PF11954">
    <property type="entry name" value="DUF3471"/>
    <property type="match status" value="1"/>
</dbReference>